<feature type="signal peptide" evidence="1">
    <location>
        <begin position="1"/>
        <end position="33"/>
    </location>
</feature>
<sequence>MRLTQHAAQTVARSACAALLAASLTVAPPAVLAVSGGGKDYSGYSLENEDFSGKNLAGKEFRGIRGAGAIFKGANLGSTSFYKADLSNADFSGADLTSASLEEAGLDGVLLTGAVLESSYLTGSVSMAKDIKGADFSEAVMPSYTQKVLCGRADATGTNAKTGVDTRDSLMCP</sequence>
<gene>
    <name evidence="2" type="ORF">CPOL0286_LOCUS14695</name>
</gene>
<proteinExistence type="predicted"/>
<evidence type="ECO:0008006" key="3">
    <source>
        <dbReference type="Google" id="ProtNLM"/>
    </source>
</evidence>
<protein>
    <recommendedName>
        <fullName evidence="3">Pentapeptide repeat-containing protein</fullName>
    </recommendedName>
</protein>
<organism evidence="2">
    <name type="scientific">Prymnesium polylepis</name>
    <dbReference type="NCBI Taxonomy" id="72548"/>
    <lineage>
        <taxon>Eukaryota</taxon>
        <taxon>Haptista</taxon>
        <taxon>Haptophyta</taxon>
        <taxon>Prymnesiophyceae</taxon>
        <taxon>Prymnesiales</taxon>
        <taxon>Prymnesiaceae</taxon>
        <taxon>Prymnesium</taxon>
    </lineage>
</organism>
<dbReference type="Pfam" id="PF00805">
    <property type="entry name" value="Pentapeptide"/>
    <property type="match status" value="1"/>
</dbReference>
<reference evidence="2" key="1">
    <citation type="submission" date="2021-01" db="EMBL/GenBank/DDBJ databases">
        <authorList>
            <person name="Corre E."/>
            <person name="Pelletier E."/>
            <person name="Niang G."/>
            <person name="Scheremetjew M."/>
            <person name="Finn R."/>
            <person name="Kale V."/>
            <person name="Holt S."/>
            <person name="Cochrane G."/>
            <person name="Meng A."/>
            <person name="Brown T."/>
            <person name="Cohen L."/>
        </authorList>
    </citation>
    <scope>NUCLEOTIDE SEQUENCE</scope>
    <source>
        <strain evidence="2">UIO037</strain>
    </source>
</reference>
<evidence type="ECO:0000313" key="2">
    <source>
        <dbReference type="EMBL" id="CAE2250710.1"/>
    </source>
</evidence>
<dbReference type="SUPFAM" id="SSF141571">
    <property type="entry name" value="Pentapeptide repeat-like"/>
    <property type="match status" value="1"/>
</dbReference>
<dbReference type="AlphaFoldDB" id="A0A7S4J427"/>
<evidence type="ECO:0000256" key="1">
    <source>
        <dbReference type="SAM" id="SignalP"/>
    </source>
</evidence>
<name>A0A7S4J427_9EUKA</name>
<keyword evidence="1" id="KW-0732">Signal</keyword>
<dbReference type="PANTHER" id="PTHR47200:SF2">
    <property type="entry name" value="THYLAKOID LUMENAL 15 KDA PROTEIN 1, CHLOROPLASTIC"/>
    <property type="match status" value="1"/>
</dbReference>
<dbReference type="EMBL" id="HBKO01032262">
    <property type="protein sequence ID" value="CAE2250710.1"/>
    <property type="molecule type" value="Transcribed_RNA"/>
</dbReference>
<dbReference type="Gene3D" id="2.160.20.80">
    <property type="entry name" value="E3 ubiquitin-protein ligase SopA"/>
    <property type="match status" value="1"/>
</dbReference>
<feature type="chain" id="PRO_5030940582" description="Pentapeptide repeat-containing protein" evidence="1">
    <location>
        <begin position="34"/>
        <end position="173"/>
    </location>
</feature>
<dbReference type="PANTHER" id="PTHR47200">
    <property type="entry name" value="THYLAKOID LUMENAL 15 KDA PROTEIN 1, CHLOROPLASTIC"/>
    <property type="match status" value="1"/>
</dbReference>
<dbReference type="InterPro" id="IPR001646">
    <property type="entry name" value="5peptide_repeat"/>
</dbReference>
<accession>A0A7S4J427</accession>
<dbReference type="InterPro" id="IPR044213">
    <property type="entry name" value="At2g44920-like"/>
</dbReference>